<dbReference type="GO" id="GO:0032797">
    <property type="term" value="C:SMN complex"/>
    <property type="evidence" value="ECO:0007669"/>
    <property type="project" value="TreeGrafter"/>
</dbReference>
<dbReference type="InterPro" id="IPR046856">
    <property type="entry name" value="Gemin6_C"/>
</dbReference>
<dbReference type="GO" id="GO:0000245">
    <property type="term" value="P:spliceosomal complex assembly"/>
    <property type="evidence" value="ECO:0007669"/>
    <property type="project" value="InterPro"/>
</dbReference>
<dbReference type="EMBL" id="JAFNEN010001770">
    <property type="protein sequence ID" value="KAG8173438.1"/>
    <property type="molecule type" value="Genomic_DNA"/>
</dbReference>
<dbReference type="InterPro" id="IPR047574">
    <property type="entry name" value="AD"/>
</dbReference>
<accession>A0AAV6TNT5</accession>
<dbReference type="Pfam" id="PF06372">
    <property type="entry name" value="Gemin6"/>
    <property type="match status" value="1"/>
</dbReference>
<dbReference type="AlphaFoldDB" id="A0AAV6TNT5"/>
<dbReference type="GO" id="GO:0005634">
    <property type="term" value="C:nucleus"/>
    <property type="evidence" value="ECO:0007669"/>
    <property type="project" value="InterPro"/>
</dbReference>
<dbReference type="PANTHER" id="PTHR14710:SF2">
    <property type="entry name" value="GEM-ASSOCIATED PROTEIN 6"/>
    <property type="match status" value="1"/>
</dbReference>
<sequence length="165" mass="18789">MIVDPNYTMKFSDCLYKFVSVKTLPKNQVREGWLTTIDPPTGNLVLVTFKDDCYATKQIIFIMRDAYEHVTVLKEADPSIIPVLQNLFAPENSLSDINTPERKEQLVSWLKQNRLPIREDENGTALVICESVTIRPPYIADSCSGTNGRVLMLIRDLVDKLPMKN</sequence>
<evidence type="ECO:0000259" key="1">
    <source>
        <dbReference type="PROSITE" id="PS52001"/>
    </source>
</evidence>
<comment type="caution">
    <text evidence="2">The sequence shown here is derived from an EMBL/GenBank/DDBJ whole genome shotgun (WGS) entry which is preliminary data.</text>
</comment>
<dbReference type="InterPro" id="IPR009422">
    <property type="entry name" value="Gemin6"/>
</dbReference>
<dbReference type="PANTHER" id="PTHR14710">
    <property type="entry name" value="GEM-ASSOCIATED PROTEIN 6"/>
    <property type="match status" value="1"/>
</dbReference>
<protein>
    <recommendedName>
        <fullName evidence="1">AD domain-containing protein</fullName>
    </recommendedName>
</protein>
<dbReference type="InterPro" id="IPR046857">
    <property type="entry name" value="Gemin6_Sm-like_dom"/>
</dbReference>
<name>A0AAV6TNT5_9ARAC</name>
<dbReference type="Gene3D" id="2.30.30.100">
    <property type="match status" value="1"/>
</dbReference>
<reference evidence="2 3" key="1">
    <citation type="journal article" date="2022" name="Nat. Ecol. Evol.">
        <title>A masculinizing supergene underlies an exaggerated male reproductive morph in a spider.</title>
        <authorList>
            <person name="Hendrickx F."/>
            <person name="De Corte Z."/>
            <person name="Sonet G."/>
            <person name="Van Belleghem S.M."/>
            <person name="Kostlbacher S."/>
            <person name="Vangestel C."/>
        </authorList>
    </citation>
    <scope>NUCLEOTIDE SEQUENCE [LARGE SCALE GENOMIC DNA]</scope>
    <source>
        <strain evidence="2">W744_W776</strain>
    </source>
</reference>
<evidence type="ECO:0000313" key="3">
    <source>
        <dbReference type="Proteomes" id="UP000827092"/>
    </source>
</evidence>
<keyword evidence="3" id="KW-1185">Reference proteome</keyword>
<organism evidence="2 3">
    <name type="scientific">Oedothorax gibbosus</name>
    <dbReference type="NCBI Taxonomy" id="931172"/>
    <lineage>
        <taxon>Eukaryota</taxon>
        <taxon>Metazoa</taxon>
        <taxon>Ecdysozoa</taxon>
        <taxon>Arthropoda</taxon>
        <taxon>Chelicerata</taxon>
        <taxon>Arachnida</taxon>
        <taxon>Araneae</taxon>
        <taxon>Araneomorphae</taxon>
        <taxon>Entelegynae</taxon>
        <taxon>Araneoidea</taxon>
        <taxon>Linyphiidae</taxon>
        <taxon>Erigoninae</taxon>
        <taxon>Oedothorax</taxon>
    </lineage>
</organism>
<dbReference type="Proteomes" id="UP000827092">
    <property type="component" value="Unassembled WGS sequence"/>
</dbReference>
<feature type="domain" description="AD" evidence="1">
    <location>
        <begin position="77"/>
        <end position="165"/>
    </location>
</feature>
<gene>
    <name evidence="2" type="ORF">JTE90_014832</name>
</gene>
<proteinExistence type="predicted"/>
<evidence type="ECO:0000313" key="2">
    <source>
        <dbReference type="EMBL" id="KAG8173438.1"/>
    </source>
</evidence>
<dbReference type="GO" id="GO:0000387">
    <property type="term" value="P:spliceosomal snRNP assembly"/>
    <property type="evidence" value="ECO:0007669"/>
    <property type="project" value="TreeGrafter"/>
</dbReference>
<dbReference type="Pfam" id="PF20417">
    <property type="entry name" value="Gemin6_C"/>
    <property type="match status" value="1"/>
</dbReference>
<dbReference type="PROSITE" id="PS52001">
    <property type="entry name" value="AD"/>
    <property type="match status" value="1"/>
</dbReference>